<evidence type="ECO:0000256" key="1">
    <source>
        <dbReference type="SAM" id="MobiDB-lite"/>
    </source>
</evidence>
<dbReference type="AlphaFoldDB" id="A0A8D8ZPJ6"/>
<keyword evidence="2" id="KW-1133">Transmembrane helix</keyword>
<feature type="region of interest" description="Disordered" evidence="1">
    <location>
        <begin position="17"/>
        <end position="59"/>
    </location>
</feature>
<feature type="transmembrane region" description="Helical" evidence="2">
    <location>
        <begin position="85"/>
        <end position="109"/>
    </location>
</feature>
<accession>A0A8D8ZPJ6</accession>
<protein>
    <submittedName>
        <fullName evidence="3">Uncharacterized protein</fullName>
    </submittedName>
</protein>
<proteinExistence type="predicted"/>
<sequence length="117" mass="13565">MYGQDYSNAIALFNHNYNNSNSSKSNDDSNFSNESKEERRARKRKSRWGAEEGEKTNIPGLPTVIPTNLSKEQEQAYLCKYNYCYFIYNITKFITFSCVLILCTFLLLIKSLVIHSL</sequence>
<feature type="compositionally biased region" description="Low complexity" evidence="1">
    <location>
        <begin position="17"/>
        <end position="33"/>
    </location>
</feature>
<keyword evidence="2" id="KW-0812">Transmembrane</keyword>
<keyword evidence="2" id="KW-0472">Membrane</keyword>
<evidence type="ECO:0000313" key="3">
    <source>
        <dbReference type="EMBL" id="CAG6750834.1"/>
    </source>
</evidence>
<evidence type="ECO:0000256" key="2">
    <source>
        <dbReference type="SAM" id="Phobius"/>
    </source>
</evidence>
<reference evidence="3" key="1">
    <citation type="submission" date="2021-05" db="EMBL/GenBank/DDBJ databases">
        <authorList>
            <person name="Alioto T."/>
            <person name="Alioto T."/>
            <person name="Gomez Garrido J."/>
        </authorList>
    </citation>
    <scope>NUCLEOTIDE SEQUENCE</scope>
</reference>
<name>A0A8D8ZPJ6_9HEMI</name>
<organism evidence="3">
    <name type="scientific">Cacopsylla melanoneura</name>
    <dbReference type="NCBI Taxonomy" id="428564"/>
    <lineage>
        <taxon>Eukaryota</taxon>
        <taxon>Metazoa</taxon>
        <taxon>Ecdysozoa</taxon>
        <taxon>Arthropoda</taxon>
        <taxon>Hexapoda</taxon>
        <taxon>Insecta</taxon>
        <taxon>Pterygota</taxon>
        <taxon>Neoptera</taxon>
        <taxon>Paraneoptera</taxon>
        <taxon>Hemiptera</taxon>
        <taxon>Sternorrhyncha</taxon>
        <taxon>Psylloidea</taxon>
        <taxon>Psyllidae</taxon>
        <taxon>Psyllinae</taxon>
        <taxon>Cacopsylla</taxon>
    </lineage>
</organism>
<dbReference type="EMBL" id="HBUF01528102">
    <property type="protein sequence ID" value="CAG6750835.1"/>
    <property type="molecule type" value="Transcribed_RNA"/>
</dbReference>
<dbReference type="EMBL" id="HBUF01528101">
    <property type="protein sequence ID" value="CAG6750834.1"/>
    <property type="molecule type" value="Transcribed_RNA"/>
</dbReference>